<organism evidence="1 2">
    <name type="scientific">Flavobacterium salmonis</name>
    <dbReference type="NCBI Taxonomy" id="2654844"/>
    <lineage>
        <taxon>Bacteria</taxon>
        <taxon>Pseudomonadati</taxon>
        <taxon>Bacteroidota</taxon>
        <taxon>Flavobacteriia</taxon>
        <taxon>Flavobacteriales</taxon>
        <taxon>Flavobacteriaceae</taxon>
        <taxon>Flavobacterium</taxon>
    </lineage>
</organism>
<dbReference type="AlphaFoldDB" id="A0A6V6Z6Q0"/>
<proteinExistence type="predicted"/>
<name>A0A6V6Z6Q0_9FLAO</name>
<comment type="caution">
    <text evidence="1">The sequence shown here is derived from an EMBL/GenBank/DDBJ whole genome shotgun (WGS) entry which is preliminary data.</text>
</comment>
<sequence length="30" mass="3488">MIKFNFKLDIGIIFKLSMLSELFLGDVIEI</sequence>
<evidence type="ECO:0000313" key="1">
    <source>
        <dbReference type="EMBL" id="CAD0007463.1"/>
    </source>
</evidence>
<protein>
    <submittedName>
        <fullName evidence="1">Uncharacterized protein</fullName>
    </submittedName>
</protein>
<dbReference type="Proteomes" id="UP000530060">
    <property type="component" value="Unassembled WGS sequence"/>
</dbReference>
<reference evidence="1 2" key="1">
    <citation type="submission" date="2020-06" db="EMBL/GenBank/DDBJ databases">
        <authorList>
            <person name="Criscuolo A."/>
        </authorList>
    </citation>
    <scope>NUCLEOTIDE SEQUENCE [LARGE SCALE GENOMIC DNA]</scope>
    <source>
        <strain evidence="2">CIP 111411</strain>
    </source>
</reference>
<gene>
    <name evidence="1" type="ORF">FLAT13_03875</name>
</gene>
<dbReference type="EMBL" id="CAIJDP010000082">
    <property type="protein sequence ID" value="CAD0007463.1"/>
    <property type="molecule type" value="Genomic_DNA"/>
</dbReference>
<accession>A0A6V6Z6Q0</accession>
<keyword evidence="2" id="KW-1185">Reference proteome</keyword>
<evidence type="ECO:0000313" key="2">
    <source>
        <dbReference type="Proteomes" id="UP000530060"/>
    </source>
</evidence>